<proteinExistence type="inferred from homology"/>
<dbReference type="PANTHER" id="PTHR15666">
    <property type="entry name" value="COMM DOMAIN CONTAINING PROTEIN 5"/>
    <property type="match status" value="1"/>
</dbReference>
<dbReference type="AlphaFoldDB" id="A0AAW1CJC8"/>
<dbReference type="InterPro" id="IPR037357">
    <property type="entry name" value="COMMD5"/>
</dbReference>
<name>A0AAW1CJC8_9HEMI</name>
<keyword evidence="5" id="KW-1185">Reference proteome</keyword>
<gene>
    <name evidence="4" type="ORF">O3M35_003222</name>
</gene>
<dbReference type="EMBL" id="JAPXFL010000012">
    <property type="protein sequence ID" value="KAK9498634.1"/>
    <property type="molecule type" value="Genomic_DNA"/>
</dbReference>
<dbReference type="Pfam" id="PF07258">
    <property type="entry name" value="COMM_domain"/>
    <property type="match status" value="1"/>
</dbReference>
<comment type="similarity">
    <text evidence="2">Belongs to the COMM domain-containing protein 5 family.</text>
</comment>
<evidence type="ECO:0000313" key="4">
    <source>
        <dbReference type="EMBL" id="KAK9498634.1"/>
    </source>
</evidence>
<dbReference type="InterPro" id="IPR017920">
    <property type="entry name" value="COMM"/>
</dbReference>
<sequence length="85" mass="9766">MSENNSINTIKDIFWRINIIISSRDLSRVLEPIVYMELLMADDTVECLEVPLAKFHALRQNVALLLKEIEIVKNKGSNIMRIIAP</sequence>
<evidence type="ECO:0000256" key="2">
    <source>
        <dbReference type="ARBA" id="ARBA00093452"/>
    </source>
</evidence>
<organism evidence="4 5">
    <name type="scientific">Rhynocoris fuscipes</name>
    <dbReference type="NCBI Taxonomy" id="488301"/>
    <lineage>
        <taxon>Eukaryota</taxon>
        <taxon>Metazoa</taxon>
        <taxon>Ecdysozoa</taxon>
        <taxon>Arthropoda</taxon>
        <taxon>Hexapoda</taxon>
        <taxon>Insecta</taxon>
        <taxon>Pterygota</taxon>
        <taxon>Neoptera</taxon>
        <taxon>Paraneoptera</taxon>
        <taxon>Hemiptera</taxon>
        <taxon>Heteroptera</taxon>
        <taxon>Panheteroptera</taxon>
        <taxon>Cimicomorpha</taxon>
        <taxon>Reduviidae</taxon>
        <taxon>Harpactorinae</taxon>
        <taxon>Harpactorini</taxon>
        <taxon>Rhynocoris</taxon>
    </lineage>
</organism>
<comment type="caution">
    <text evidence="4">The sequence shown here is derived from an EMBL/GenBank/DDBJ whole genome shotgun (WGS) entry which is preliminary data.</text>
</comment>
<evidence type="ECO:0000313" key="5">
    <source>
        <dbReference type="Proteomes" id="UP001461498"/>
    </source>
</evidence>
<evidence type="ECO:0000256" key="1">
    <source>
        <dbReference type="ARBA" id="ARBA00016556"/>
    </source>
</evidence>
<accession>A0AAW1CJC8</accession>
<feature type="domain" description="COMM" evidence="3">
    <location>
        <begin position="9"/>
        <end position="73"/>
    </location>
</feature>
<protein>
    <recommendedName>
        <fullName evidence="1">COMM domain-containing protein 5</fullName>
    </recommendedName>
</protein>
<dbReference type="PANTHER" id="PTHR15666:SF1">
    <property type="entry name" value="COMM DOMAIN-CONTAINING PROTEIN 5"/>
    <property type="match status" value="1"/>
</dbReference>
<dbReference type="PROSITE" id="PS51269">
    <property type="entry name" value="COMM"/>
    <property type="match status" value="1"/>
</dbReference>
<dbReference type="GO" id="GO:0005634">
    <property type="term" value="C:nucleus"/>
    <property type="evidence" value="ECO:0007669"/>
    <property type="project" value="TreeGrafter"/>
</dbReference>
<reference evidence="4 5" key="1">
    <citation type="submission" date="2022-12" db="EMBL/GenBank/DDBJ databases">
        <title>Chromosome-level genome assembly of true bugs.</title>
        <authorList>
            <person name="Ma L."/>
            <person name="Li H."/>
        </authorList>
    </citation>
    <scope>NUCLEOTIDE SEQUENCE [LARGE SCALE GENOMIC DNA]</scope>
    <source>
        <strain evidence="4">Lab_2022b</strain>
    </source>
</reference>
<dbReference type="Proteomes" id="UP001461498">
    <property type="component" value="Unassembled WGS sequence"/>
</dbReference>
<evidence type="ECO:0000259" key="3">
    <source>
        <dbReference type="PROSITE" id="PS51269"/>
    </source>
</evidence>